<comment type="caution">
    <text evidence="3">The sequence shown here is derived from an EMBL/GenBank/DDBJ whole genome shotgun (WGS) entry which is preliminary data.</text>
</comment>
<dbReference type="GO" id="GO:0005811">
    <property type="term" value="C:lipid droplet"/>
    <property type="evidence" value="ECO:0007669"/>
    <property type="project" value="TreeGrafter"/>
</dbReference>
<sequence>MATAAARRGQVPTAIRPPWSAPSALLPDLPPVSALFLIEFDVKAGYTVAWKQALPGLELDGLVEYKSLPSGLHTVPDDLVYFVHDHGHAGLSAFLNTRAEDEELRNARMIAVGILVPLSYGRLGRAWRHAEGLRHLARKLADDPSLVPLLQDYWEENRVRDSASPQALKDTALDSPALNFEIRDAGAGKGHARNRSASDGAALLPPGHNLSSLHPAWSLTSLLDTFGPLIFPIHRAALLRKRILLSTHAPVHEVCNFVYDISILTTSHESSALFANDQDTEKIVEPSTWAELAYNGFMWWASAGEQRHGDEAEEAAKDASLLADLISPPQQRRDSFGRRASCSPAARALGDSVSSPTARKMPLGDGANDDQEQDDGDEDEARVELAIIAYFHRLTTSIFGVLADMVQSAGAGADDDDGDDGDDLLDVNLARGAGGDGQGAAGREDAALLPGSAGGEWDEEDGGAGWIRVDSDAMAQMGLDVWSSADAAFVKEVAARYFARKAYVESKGVEVCGLRVC</sequence>
<gene>
    <name evidence="3" type="ORF">P8C59_008128</name>
</gene>
<dbReference type="Proteomes" id="UP001217918">
    <property type="component" value="Unassembled WGS sequence"/>
</dbReference>
<name>A0AAD9IAV2_9PEZI</name>
<proteinExistence type="predicted"/>
<keyword evidence="4" id="KW-1185">Reference proteome</keyword>
<dbReference type="PANTHER" id="PTHR28153:SF1">
    <property type="entry name" value="DUF4484 DOMAIN-CONTAINING PROTEIN"/>
    <property type="match status" value="1"/>
</dbReference>
<reference evidence="3" key="1">
    <citation type="journal article" date="2023" name="Mol. Plant Microbe Interact.">
        <title>Elucidating the Obligate Nature and Biological Capacity of an Invasive Fungal Corn Pathogen.</title>
        <authorList>
            <person name="MacCready J.S."/>
            <person name="Roggenkamp E.M."/>
            <person name="Gdanetz K."/>
            <person name="Chilvers M.I."/>
        </authorList>
    </citation>
    <scope>NUCLEOTIDE SEQUENCE</scope>
    <source>
        <strain evidence="3">PM02</strain>
    </source>
</reference>
<evidence type="ECO:0000256" key="1">
    <source>
        <dbReference type="SAM" id="MobiDB-lite"/>
    </source>
</evidence>
<dbReference type="EMBL" id="JAQQPM010000007">
    <property type="protein sequence ID" value="KAK2073884.1"/>
    <property type="molecule type" value="Genomic_DNA"/>
</dbReference>
<accession>A0AAD9IAV2</accession>
<organism evidence="3 4">
    <name type="scientific">Phyllachora maydis</name>
    <dbReference type="NCBI Taxonomy" id="1825666"/>
    <lineage>
        <taxon>Eukaryota</taxon>
        <taxon>Fungi</taxon>
        <taxon>Dikarya</taxon>
        <taxon>Ascomycota</taxon>
        <taxon>Pezizomycotina</taxon>
        <taxon>Sordariomycetes</taxon>
        <taxon>Sordariomycetidae</taxon>
        <taxon>Phyllachorales</taxon>
        <taxon>Phyllachoraceae</taxon>
        <taxon>Phyllachora</taxon>
    </lineage>
</organism>
<evidence type="ECO:0000259" key="2">
    <source>
        <dbReference type="Pfam" id="PF14831"/>
    </source>
</evidence>
<dbReference type="InterPro" id="IPR053056">
    <property type="entry name" value="Lipid_Metab_Assoc_Protein"/>
</dbReference>
<feature type="domain" description="DUF4484" evidence="2">
    <location>
        <begin position="284"/>
        <end position="517"/>
    </location>
</feature>
<feature type="region of interest" description="Disordered" evidence="1">
    <location>
        <begin position="331"/>
        <end position="379"/>
    </location>
</feature>
<dbReference type="AlphaFoldDB" id="A0AAD9IAV2"/>
<dbReference type="InterPro" id="IPR028115">
    <property type="entry name" value="DUF4484"/>
</dbReference>
<protein>
    <recommendedName>
        <fullName evidence="2">DUF4484 domain-containing protein</fullName>
    </recommendedName>
</protein>
<dbReference type="PANTHER" id="PTHR28153">
    <property type="entry name" value="PROTEIN, PUTATIVE-RELATED"/>
    <property type="match status" value="1"/>
</dbReference>
<dbReference type="InterPro" id="IPR018626">
    <property type="entry name" value="LCHN/Anr2"/>
</dbReference>
<evidence type="ECO:0000313" key="4">
    <source>
        <dbReference type="Proteomes" id="UP001217918"/>
    </source>
</evidence>
<evidence type="ECO:0000313" key="3">
    <source>
        <dbReference type="EMBL" id="KAK2073884.1"/>
    </source>
</evidence>
<feature type="compositionally biased region" description="Acidic residues" evidence="1">
    <location>
        <begin position="367"/>
        <end position="379"/>
    </location>
</feature>
<dbReference type="Pfam" id="PF14831">
    <property type="entry name" value="DUF4484"/>
    <property type="match status" value="1"/>
</dbReference>
<dbReference type="Pfam" id="PF09804">
    <property type="entry name" value="DENND11"/>
    <property type="match status" value="1"/>
</dbReference>